<dbReference type="KEGG" id="ifn:GM661_12135"/>
<evidence type="ECO:0000313" key="2">
    <source>
        <dbReference type="EMBL" id="QTL98658.1"/>
    </source>
</evidence>
<proteinExistence type="predicted"/>
<dbReference type="EMBL" id="CP046640">
    <property type="protein sequence ID" value="QTL98658.1"/>
    <property type="molecule type" value="Genomic_DNA"/>
</dbReference>
<gene>
    <name evidence="2" type="ORF">GM661_12135</name>
</gene>
<sequence>MSRRKFIKKTLILLISLTLILTLAACNEKEELMQEVKVEKEIPEYVLVKETIKEGVRNNQGPISGSVEYEYDDRGNVTRITYKNGDGEVIENKEYKYNEKGLKVERNITKVVEDTSKYRWRSGSYDLVDLDEERIIRENMHEALGKSTYKYNSRNQLILYERYNFKGEKVEWINFEYHRNGNMKCRKRDTIGGFKKTTEYNRDGKWTKVVSYYPFNGSKRVQIAKYGKDGNRIENIKKDYNKKGKSTLFSHYKMVYDETGNMIKFIDIDDGKSYTIYDLEYDEKGNLIKEINYYNSGDIHWIKEYEYDEKGKKISFVKKNAEGNIRINSKYNYKYDENGNLVEDDFQIYEYEKLNGKKEE</sequence>
<name>A0A8A7KG27_9FIRM</name>
<feature type="chain" id="PRO_5032788163" evidence="1">
    <location>
        <begin position="25"/>
        <end position="360"/>
    </location>
</feature>
<dbReference type="PROSITE" id="PS51257">
    <property type="entry name" value="PROKAR_LIPOPROTEIN"/>
    <property type="match status" value="1"/>
</dbReference>
<protein>
    <submittedName>
        <fullName evidence="2">Uncharacterized protein</fullName>
    </submittedName>
</protein>
<keyword evidence="1" id="KW-0732">Signal</keyword>
<reference evidence="2" key="1">
    <citation type="submission" date="2019-12" db="EMBL/GenBank/DDBJ databases">
        <authorList>
            <person name="zhang j."/>
            <person name="sun C.M."/>
        </authorList>
    </citation>
    <scope>NUCLEOTIDE SEQUENCE</scope>
    <source>
        <strain evidence="2">NS-1</strain>
    </source>
</reference>
<organism evidence="2 3">
    <name type="scientific">Iocasia fonsfrigidae</name>
    <dbReference type="NCBI Taxonomy" id="2682810"/>
    <lineage>
        <taxon>Bacteria</taxon>
        <taxon>Bacillati</taxon>
        <taxon>Bacillota</taxon>
        <taxon>Clostridia</taxon>
        <taxon>Halanaerobiales</taxon>
        <taxon>Halanaerobiaceae</taxon>
        <taxon>Iocasia</taxon>
    </lineage>
</organism>
<evidence type="ECO:0000313" key="3">
    <source>
        <dbReference type="Proteomes" id="UP000665020"/>
    </source>
</evidence>
<dbReference type="Proteomes" id="UP000665020">
    <property type="component" value="Chromosome"/>
</dbReference>
<keyword evidence="3" id="KW-1185">Reference proteome</keyword>
<dbReference type="AlphaFoldDB" id="A0A8A7KG27"/>
<feature type="signal peptide" evidence="1">
    <location>
        <begin position="1"/>
        <end position="24"/>
    </location>
</feature>
<dbReference type="Gene3D" id="2.180.10.10">
    <property type="entry name" value="RHS repeat-associated core"/>
    <property type="match status" value="2"/>
</dbReference>
<accession>A0A8A7KG27</accession>
<evidence type="ECO:0000256" key="1">
    <source>
        <dbReference type="SAM" id="SignalP"/>
    </source>
</evidence>
<dbReference type="RefSeq" id="WP_230867062.1">
    <property type="nucleotide sequence ID" value="NZ_CP046640.1"/>
</dbReference>